<dbReference type="InterPro" id="IPR044750">
    <property type="entry name" value="C2_SRC2/BAP"/>
</dbReference>
<evidence type="ECO:0000259" key="3">
    <source>
        <dbReference type="PROSITE" id="PS50004"/>
    </source>
</evidence>
<dbReference type="Proteomes" id="UP001443914">
    <property type="component" value="Unassembled WGS sequence"/>
</dbReference>
<keyword evidence="2" id="KW-0812">Transmembrane</keyword>
<dbReference type="SUPFAM" id="SSF49562">
    <property type="entry name" value="C2 domain (Calcium/lipid-binding domain, CaLB)"/>
    <property type="match status" value="1"/>
</dbReference>
<dbReference type="InterPro" id="IPR035892">
    <property type="entry name" value="C2_domain_sf"/>
</dbReference>
<keyword evidence="2" id="KW-1133">Transmembrane helix</keyword>
<dbReference type="Gene3D" id="2.60.40.150">
    <property type="entry name" value="C2 domain"/>
    <property type="match status" value="1"/>
</dbReference>
<feature type="transmembrane region" description="Helical" evidence="2">
    <location>
        <begin position="295"/>
        <end position="315"/>
    </location>
</feature>
<evidence type="ECO:0000313" key="5">
    <source>
        <dbReference type="Proteomes" id="UP001443914"/>
    </source>
</evidence>
<feature type="compositionally biased region" description="Pro residues" evidence="1">
    <location>
        <begin position="176"/>
        <end position="186"/>
    </location>
</feature>
<feature type="compositionally biased region" description="Pro residues" evidence="1">
    <location>
        <begin position="193"/>
        <end position="205"/>
    </location>
</feature>
<evidence type="ECO:0000256" key="1">
    <source>
        <dbReference type="SAM" id="MobiDB-lite"/>
    </source>
</evidence>
<dbReference type="EMBL" id="JBDFQZ010000005">
    <property type="protein sequence ID" value="KAK9726273.1"/>
    <property type="molecule type" value="Genomic_DNA"/>
</dbReference>
<organism evidence="4 5">
    <name type="scientific">Saponaria officinalis</name>
    <name type="common">Common soapwort</name>
    <name type="synonym">Lychnis saponaria</name>
    <dbReference type="NCBI Taxonomy" id="3572"/>
    <lineage>
        <taxon>Eukaryota</taxon>
        <taxon>Viridiplantae</taxon>
        <taxon>Streptophyta</taxon>
        <taxon>Embryophyta</taxon>
        <taxon>Tracheophyta</taxon>
        <taxon>Spermatophyta</taxon>
        <taxon>Magnoliopsida</taxon>
        <taxon>eudicotyledons</taxon>
        <taxon>Gunneridae</taxon>
        <taxon>Pentapetalae</taxon>
        <taxon>Caryophyllales</taxon>
        <taxon>Caryophyllaceae</taxon>
        <taxon>Caryophylleae</taxon>
        <taxon>Saponaria</taxon>
    </lineage>
</organism>
<dbReference type="PANTHER" id="PTHR32246:SF173">
    <property type="entry name" value="C2 DOMAIN-CONTAINING PROTEIN"/>
    <property type="match status" value="1"/>
</dbReference>
<protein>
    <recommendedName>
        <fullName evidence="3">C2 domain-containing protein</fullName>
    </recommendedName>
</protein>
<feature type="compositionally biased region" description="Low complexity" evidence="1">
    <location>
        <begin position="220"/>
        <end position="269"/>
    </location>
</feature>
<sequence length="334" mass="35051">MGHKTLELTVISAKDLKNVNLIGKMDVYVVVYLSDQPKSKQKTPVHQDGGTKPSWNYTMRFTVDEPSNPGKFVVFQLKHEQTFGADKDLGEVNVPLMELFTSVNAKDPSAPQFLTYQVKTSSGKAKGELKFSFKFVDLGHNIAYDAGSSKPAQSCGSSSGYPPSGPSGVAGGSHAYPPPGGYPPPGQQAASMYPPPQQAGYPPPQHAHAEVYPPPPAGYPHPQQGHAQGYPAGVPYAAPQGYPPQGGYPPQQGGYGYPPQQGGYGYPPQGGYPPNPGAGYGYGQKPQKPKKNKNGGFGMGMGAGLLGGVVGGLVLGEVMDDAFDGGFDDGGFDF</sequence>
<dbReference type="InterPro" id="IPR000008">
    <property type="entry name" value="C2_dom"/>
</dbReference>
<evidence type="ECO:0000313" key="4">
    <source>
        <dbReference type="EMBL" id="KAK9726273.1"/>
    </source>
</evidence>
<dbReference type="PROSITE" id="PS50004">
    <property type="entry name" value="C2"/>
    <property type="match status" value="1"/>
</dbReference>
<accession>A0AAW1L047</accession>
<dbReference type="PANTHER" id="PTHR32246">
    <property type="entry name" value="INGRESSION PROTEIN FIC1"/>
    <property type="match status" value="1"/>
</dbReference>
<keyword evidence="5" id="KW-1185">Reference proteome</keyword>
<gene>
    <name evidence="4" type="ORF">RND81_05G203000</name>
</gene>
<evidence type="ECO:0000256" key="2">
    <source>
        <dbReference type="SAM" id="Phobius"/>
    </source>
</evidence>
<dbReference type="SMART" id="SM00239">
    <property type="entry name" value="C2"/>
    <property type="match status" value="1"/>
</dbReference>
<feature type="region of interest" description="Disordered" evidence="1">
    <location>
        <begin position="148"/>
        <end position="295"/>
    </location>
</feature>
<dbReference type="GO" id="GO:0006952">
    <property type="term" value="P:defense response"/>
    <property type="evidence" value="ECO:0007669"/>
    <property type="project" value="InterPro"/>
</dbReference>
<dbReference type="CDD" id="cd04051">
    <property type="entry name" value="C2_SRC2_like"/>
    <property type="match status" value="1"/>
</dbReference>
<feature type="domain" description="C2" evidence="3">
    <location>
        <begin position="1"/>
        <end position="109"/>
    </location>
</feature>
<keyword evidence="2" id="KW-0472">Membrane</keyword>
<reference evidence="4" key="1">
    <citation type="submission" date="2024-03" db="EMBL/GenBank/DDBJ databases">
        <title>WGS assembly of Saponaria officinalis var. Norfolk2.</title>
        <authorList>
            <person name="Jenkins J."/>
            <person name="Shu S."/>
            <person name="Grimwood J."/>
            <person name="Barry K."/>
            <person name="Goodstein D."/>
            <person name="Schmutz J."/>
            <person name="Leebens-Mack J."/>
            <person name="Osbourn A."/>
        </authorList>
    </citation>
    <scope>NUCLEOTIDE SEQUENCE [LARGE SCALE GENOMIC DNA]</scope>
    <source>
        <strain evidence="4">JIC</strain>
    </source>
</reference>
<name>A0AAW1L047_SAPOF</name>
<proteinExistence type="predicted"/>
<dbReference type="Pfam" id="PF00168">
    <property type="entry name" value="C2"/>
    <property type="match status" value="1"/>
</dbReference>
<dbReference type="AlphaFoldDB" id="A0AAW1L047"/>
<comment type="caution">
    <text evidence="4">The sequence shown here is derived from an EMBL/GenBank/DDBJ whole genome shotgun (WGS) entry which is preliminary data.</text>
</comment>